<keyword evidence="1" id="KW-0472">Membrane</keyword>
<name>A0AAN8FBQ0_TRICO</name>
<evidence type="ECO:0000313" key="4">
    <source>
        <dbReference type="Proteomes" id="UP001331761"/>
    </source>
</evidence>
<protein>
    <recommendedName>
        <fullName evidence="2">Abnormal cell migration protein 18-like fibronectin type I domain-containing protein</fullName>
    </recommendedName>
</protein>
<keyword evidence="4" id="KW-1185">Reference proteome</keyword>
<comment type="caution">
    <text evidence="3">The sequence shown here is derived from an EMBL/GenBank/DDBJ whole genome shotgun (WGS) entry which is preliminary data.</text>
</comment>
<reference evidence="3 4" key="1">
    <citation type="submission" date="2019-10" db="EMBL/GenBank/DDBJ databases">
        <title>Assembly and Annotation for the nematode Trichostrongylus colubriformis.</title>
        <authorList>
            <person name="Martin J."/>
        </authorList>
    </citation>
    <scope>NUCLEOTIDE SEQUENCE [LARGE SCALE GENOMIC DNA]</scope>
    <source>
        <strain evidence="3">G859</strain>
        <tissue evidence="3">Whole worm</tissue>
    </source>
</reference>
<evidence type="ECO:0000256" key="1">
    <source>
        <dbReference type="SAM" id="Phobius"/>
    </source>
</evidence>
<evidence type="ECO:0000313" key="3">
    <source>
        <dbReference type="EMBL" id="KAK5976316.1"/>
    </source>
</evidence>
<organism evidence="3 4">
    <name type="scientific">Trichostrongylus colubriformis</name>
    <name type="common">Black scour worm</name>
    <dbReference type="NCBI Taxonomy" id="6319"/>
    <lineage>
        <taxon>Eukaryota</taxon>
        <taxon>Metazoa</taxon>
        <taxon>Ecdysozoa</taxon>
        <taxon>Nematoda</taxon>
        <taxon>Chromadorea</taxon>
        <taxon>Rhabditida</taxon>
        <taxon>Rhabditina</taxon>
        <taxon>Rhabditomorpha</taxon>
        <taxon>Strongyloidea</taxon>
        <taxon>Trichostrongylidae</taxon>
        <taxon>Trichostrongylus</taxon>
    </lineage>
</organism>
<evidence type="ECO:0000259" key="2">
    <source>
        <dbReference type="Pfam" id="PF23003"/>
    </source>
</evidence>
<feature type="transmembrane region" description="Helical" evidence="1">
    <location>
        <begin position="23"/>
        <end position="43"/>
    </location>
</feature>
<dbReference type="InterPro" id="IPR055119">
    <property type="entry name" value="Mig18_Fn1"/>
</dbReference>
<dbReference type="Pfam" id="PF23003">
    <property type="entry name" value="Fn1_2"/>
    <property type="match status" value="1"/>
</dbReference>
<dbReference type="AlphaFoldDB" id="A0AAN8FBQ0"/>
<dbReference type="Proteomes" id="UP001331761">
    <property type="component" value="Unassembled WGS sequence"/>
</dbReference>
<keyword evidence="1" id="KW-1133">Transmembrane helix</keyword>
<accession>A0AAN8FBQ0</accession>
<gene>
    <name evidence="3" type="ORF">GCK32_011963</name>
</gene>
<proteinExistence type="predicted"/>
<dbReference type="EMBL" id="WIXE01012004">
    <property type="protein sequence ID" value="KAK5976316.1"/>
    <property type="molecule type" value="Genomic_DNA"/>
</dbReference>
<sequence>MENENCSFLLQHVFLSNFQRVRYHVIIITFFILIGVTQLKAVCCSNRKMSKMTVKLMQLFLLYLCLEDVLAQKCTFRGKEYSNGVIWEEGYFKMKCTADGDVARVTAIACLTDEGTEVGIGKTVTKGGMKITCKDLGDGNVELYVTAA</sequence>
<keyword evidence="1" id="KW-0812">Transmembrane</keyword>
<feature type="domain" description="Abnormal cell migration protein 18-like fibronectin type I" evidence="2">
    <location>
        <begin position="73"/>
        <end position="139"/>
    </location>
</feature>